<dbReference type="PROSITE" id="PS00198">
    <property type="entry name" value="4FE4S_FER_1"/>
    <property type="match status" value="1"/>
</dbReference>
<dbReference type="InterPro" id="IPR017900">
    <property type="entry name" value="4Fe4S_Fe_S_CS"/>
</dbReference>
<dbReference type="InterPro" id="IPR013542">
    <property type="entry name" value="QueG_DUF1730"/>
</dbReference>
<dbReference type="RefSeq" id="WP_135765669.1">
    <property type="nucleotide sequence ID" value="NZ_RQHV01000062.1"/>
</dbReference>
<dbReference type="EMBL" id="RQHV01000062">
    <property type="protein sequence ID" value="TGN06944.1"/>
    <property type="molecule type" value="Genomic_DNA"/>
</dbReference>
<dbReference type="NCBIfam" id="TIGR00276">
    <property type="entry name" value="tRNA epoxyqueuosine(34) reductase QueG"/>
    <property type="match status" value="1"/>
</dbReference>
<organism evidence="10 11">
    <name type="scientific">Leptospira ilyithenensis</name>
    <dbReference type="NCBI Taxonomy" id="2484901"/>
    <lineage>
        <taxon>Bacteria</taxon>
        <taxon>Pseudomonadati</taxon>
        <taxon>Spirochaetota</taxon>
        <taxon>Spirochaetia</taxon>
        <taxon>Leptospirales</taxon>
        <taxon>Leptospiraceae</taxon>
        <taxon>Leptospira</taxon>
    </lineage>
</organism>
<evidence type="ECO:0000256" key="4">
    <source>
        <dbReference type="ARBA" id="ARBA00022723"/>
    </source>
</evidence>
<name>A0A4R9LLB7_9LEPT</name>
<sequence>MISSELEKIKQFCLAQGFDLVGFCKAEIPEKDRNNLLSWVEHGFFGKMNWYTKEVSQEIRLDLKHLGFFPKSVLVLAVVYNSPAAEETIQAQPKKVSRYALGDDYHSVLRKKANPILKELKALYPNHSFRQSVDSLPVPEKVFARLAGIGWMGKNTNIINEELGSYFFISTILTDCEWEIPLQKEFDRCGSCRACLDACPTGALFEPYKINANKCISHHTIEDRNSLLNEETKLSDWIYGCDICQEVCPWNKTKARRNSVKTSMDEFLPYPFWKEEDLSGEKVFSDEEFQSKFKQSAIGRIGSLVWNRNLKSVLGSKEINRKEI</sequence>
<comment type="caution">
    <text evidence="10">The sequence shown here is derived from an EMBL/GenBank/DDBJ whole genome shotgun (WGS) entry which is preliminary data.</text>
</comment>
<dbReference type="EC" id="1.17.99.6" evidence="10"/>
<evidence type="ECO:0000259" key="9">
    <source>
        <dbReference type="PROSITE" id="PS51379"/>
    </source>
</evidence>
<dbReference type="GO" id="GO:0051539">
    <property type="term" value="F:4 iron, 4 sulfur cluster binding"/>
    <property type="evidence" value="ECO:0007669"/>
    <property type="project" value="UniProtKB-KW"/>
</dbReference>
<evidence type="ECO:0000256" key="2">
    <source>
        <dbReference type="ARBA" id="ARBA00022490"/>
    </source>
</evidence>
<dbReference type="PANTHER" id="PTHR30002:SF4">
    <property type="entry name" value="EPOXYQUEUOSINE REDUCTASE"/>
    <property type="match status" value="1"/>
</dbReference>
<keyword evidence="2" id="KW-0963">Cytoplasm</keyword>
<dbReference type="InterPro" id="IPR004453">
    <property type="entry name" value="QueG"/>
</dbReference>
<feature type="domain" description="4Fe-4S ferredoxin-type" evidence="9">
    <location>
        <begin position="180"/>
        <end position="209"/>
    </location>
</feature>
<keyword evidence="8" id="KW-0411">Iron-sulfur</keyword>
<dbReference type="GO" id="GO:0008616">
    <property type="term" value="P:tRNA queuosine(34) biosynthetic process"/>
    <property type="evidence" value="ECO:0007669"/>
    <property type="project" value="UniProtKB-KW"/>
</dbReference>
<gene>
    <name evidence="10" type="primary">queG</name>
    <name evidence="10" type="ORF">EHS11_17595</name>
</gene>
<dbReference type="PANTHER" id="PTHR30002">
    <property type="entry name" value="EPOXYQUEUOSINE REDUCTASE"/>
    <property type="match status" value="1"/>
</dbReference>
<evidence type="ECO:0000256" key="1">
    <source>
        <dbReference type="ARBA" id="ARBA00022485"/>
    </source>
</evidence>
<evidence type="ECO:0000256" key="6">
    <source>
        <dbReference type="ARBA" id="ARBA00023002"/>
    </source>
</evidence>
<evidence type="ECO:0000313" key="10">
    <source>
        <dbReference type="EMBL" id="TGN06944.1"/>
    </source>
</evidence>
<evidence type="ECO:0000256" key="8">
    <source>
        <dbReference type="ARBA" id="ARBA00023014"/>
    </source>
</evidence>
<dbReference type="GO" id="GO:0046872">
    <property type="term" value="F:metal ion binding"/>
    <property type="evidence" value="ECO:0007669"/>
    <property type="project" value="UniProtKB-KW"/>
</dbReference>
<reference evidence="10" key="1">
    <citation type="journal article" date="2019" name="PLoS Negl. Trop. Dis.">
        <title>Revisiting the worldwide diversity of Leptospira species in the environment.</title>
        <authorList>
            <person name="Vincent A.T."/>
            <person name="Schiettekatte O."/>
            <person name="Bourhy P."/>
            <person name="Veyrier F.J."/>
            <person name="Picardeau M."/>
        </authorList>
    </citation>
    <scope>NUCLEOTIDE SEQUENCE [LARGE SCALE GENOMIC DNA]</scope>
    <source>
        <strain evidence="10">201400974</strain>
    </source>
</reference>
<evidence type="ECO:0000256" key="5">
    <source>
        <dbReference type="ARBA" id="ARBA00022785"/>
    </source>
</evidence>
<dbReference type="PROSITE" id="PS51379">
    <property type="entry name" value="4FE4S_FER_2"/>
    <property type="match status" value="1"/>
</dbReference>
<keyword evidence="5" id="KW-0671">Queuosine biosynthesis</keyword>
<keyword evidence="3" id="KW-0819">tRNA processing</keyword>
<dbReference type="Pfam" id="PF13484">
    <property type="entry name" value="Fer4_16"/>
    <property type="match status" value="1"/>
</dbReference>
<dbReference type="InterPro" id="IPR017896">
    <property type="entry name" value="4Fe4S_Fe-S-bd"/>
</dbReference>
<keyword evidence="11" id="KW-1185">Reference proteome</keyword>
<evidence type="ECO:0000256" key="3">
    <source>
        <dbReference type="ARBA" id="ARBA00022694"/>
    </source>
</evidence>
<dbReference type="OrthoDB" id="9784571at2"/>
<dbReference type="AlphaFoldDB" id="A0A4R9LLB7"/>
<dbReference type="Proteomes" id="UP000298264">
    <property type="component" value="Unassembled WGS sequence"/>
</dbReference>
<dbReference type="SUPFAM" id="SSF54862">
    <property type="entry name" value="4Fe-4S ferredoxins"/>
    <property type="match status" value="1"/>
</dbReference>
<keyword evidence="6 10" id="KW-0560">Oxidoreductase</keyword>
<dbReference type="GO" id="GO:0052693">
    <property type="term" value="F:epoxyqueuosine reductase activity"/>
    <property type="evidence" value="ECO:0007669"/>
    <property type="project" value="UniProtKB-EC"/>
</dbReference>
<protein>
    <submittedName>
        <fullName evidence="10">tRNA epoxyqueuosine(34) reductase QueG</fullName>
        <ecNumber evidence="10">1.17.99.6</ecNumber>
    </submittedName>
</protein>
<evidence type="ECO:0000256" key="7">
    <source>
        <dbReference type="ARBA" id="ARBA00023004"/>
    </source>
</evidence>
<evidence type="ECO:0000313" key="11">
    <source>
        <dbReference type="Proteomes" id="UP000298264"/>
    </source>
</evidence>
<keyword evidence="1" id="KW-0004">4Fe-4S</keyword>
<proteinExistence type="predicted"/>
<keyword evidence="7" id="KW-0408">Iron</keyword>
<keyword evidence="4" id="KW-0479">Metal-binding</keyword>
<dbReference type="Gene3D" id="3.30.70.20">
    <property type="match status" value="1"/>
</dbReference>
<accession>A0A4R9LLB7</accession>
<dbReference type="Pfam" id="PF08331">
    <property type="entry name" value="QueG_DUF1730"/>
    <property type="match status" value="1"/>
</dbReference>